<proteinExistence type="predicted"/>
<reference evidence="1 2" key="1">
    <citation type="journal article" date="2018" name="Gigascience">
        <title>Genomes of trombidid mites reveal novel predicted allergens and laterally-transferred genes associated with secondary metabolism.</title>
        <authorList>
            <person name="Dong X."/>
            <person name="Chaisiri K."/>
            <person name="Xia D."/>
            <person name="Armstrong S.D."/>
            <person name="Fang Y."/>
            <person name="Donnelly M.J."/>
            <person name="Kadowaki T."/>
            <person name="McGarry J.W."/>
            <person name="Darby A.C."/>
            <person name="Makepeace B.L."/>
        </authorList>
    </citation>
    <scope>NUCLEOTIDE SEQUENCE [LARGE SCALE GENOMIC DNA]</scope>
    <source>
        <strain evidence="1">UoL-UT</strain>
    </source>
</reference>
<evidence type="ECO:0000313" key="2">
    <source>
        <dbReference type="Proteomes" id="UP000288716"/>
    </source>
</evidence>
<sequence>MLTGMVQSEPIVPCVSQDKHL</sequence>
<dbReference type="AlphaFoldDB" id="A0A443RVE1"/>
<name>A0A443RVE1_9ACAR</name>
<gene>
    <name evidence="1" type="ORF">B4U80_06841</name>
</gene>
<dbReference type="EMBL" id="NCKV01028907">
    <property type="protein sequence ID" value="RWS19210.1"/>
    <property type="molecule type" value="Genomic_DNA"/>
</dbReference>
<keyword evidence="2" id="KW-1185">Reference proteome</keyword>
<evidence type="ECO:0000313" key="1">
    <source>
        <dbReference type="EMBL" id="RWS19210.1"/>
    </source>
</evidence>
<protein>
    <submittedName>
        <fullName evidence="1">Uncharacterized protein</fullName>
    </submittedName>
</protein>
<accession>A0A443RVE1</accession>
<organism evidence="1 2">
    <name type="scientific">Leptotrombidium deliense</name>
    <dbReference type="NCBI Taxonomy" id="299467"/>
    <lineage>
        <taxon>Eukaryota</taxon>
        <taxon>Metazoa</taxon>
        <taxon>Ecdysozoa</taxon>
        <taxon>Arthropoda</taxon>
        <taxon>Chelicerata</taxon>
        <taxon>Arachnida</taxon>
        <taxon>Acari</taxon>
        <taxon>Acariformes</taxon>
        <taxon>Trombidiformes</taxon>
        <taxon>Prostigmata</taxon>
        <taxon>Anystina</taxon>
        <taxon>Parasitengona</taxon>
        <taxon>Trombiculoidea</taxon>
        <taxon>Trombiculidae</taxon>
        <taxon>Leptotrombidium</taxon>
    </lineage>
</organism>
<comment type="caution">
    <text evidence="1">The sequence shown here is derived from an EMBL/GenBank/DDBJ whole genome shotgun (WGS) entry which is preliminary data.</text>
</comment>
<dbReference type="VEuPathDB" id="VectorBase:LDEU012830"/>
<dbReference type="Proteomes" id="UP000288716">
    <property type="component" value="Unassembled WGS sequence"/>
</dbReference>